<dbReference type="GO" id="GO:0003677">
    <property type="term" value="F:DNA binding"/>
    <property type="evidence" value="ECO:0007669"/>
    <property type="project" value="InterPro"/>
</dbReference>
<evidence type="ECO:0000313" key="7">
    <source>
        <dbReference type="EMBL" id="SHO53366.1"/>
    </source>
</evidence>
<dbReference type="SUPFAM" id="SSF52540">
    <property type="entry name" value="P-loop containing nucleoside triphosphate hydrolases"/>
    <property type="match status" value="1"/>
</dbReference>
<dbReference type="EMBL" id="FRFD01000013">
    <property type="protein sequence ID" value="SHO53366.1"/>
    <property type="molecule type" value="Genomic_DNA"/>
</dbReference>
<evidence type="ECO:0000256" key="1">
    <source>
        <dbReference type="ARBA" id="ARBA00022741"/>
    </source>
</evidence>
<dbReference type="GO" id="GO:0016787">
    <property type="term" value="F:hydrolase activity"/>
    <property type="evidence" value="ECO:0007669"/>
    <property type="project" value="UniProtKB-UniRule"/>
</dbReference>
<evidence type="ECO:0000256" key="3">
    <source>
        <dbReference type="ARBA" id="ARBA00022806"/>
    </source>
</evidence>
<organism evidence="7 8">
    <name type="scientific">Anaerocolumna xylanovorans DSM 12503</name>
    <dbReference type="NCBI Taxonomy" id="1121345"/>
    <lineage>
        <taxon>Bacteria</taxon>
        <taxon>Bacillati</taxon>
        <taxon>Bacillota</taxon>
        <taxon>Clostridia</taxon>
        <taxon>Lachnospirales</taxon>
        <taxon>Lachnospiraceae</taxon>
        <taxon>Anaerocolumna</taxon>
    </lineage>
</organism>
<dbReference type="Pfam" id="PF00580">
    <property type="entry name" value="UvrD-helicase"/>
    <property type="match status" value="1"/>
</dbReference>
<feature type="domain" description="UvrD-like helicase ATP-binding" evidence="6">
    <location>
        <begin position="321"/>
        <end position="459"/>
    </location>
</feature>
<feature type="binding site" evidence="5">
    <location>
        <begin position="342"/>
        <end position="349"/>
    </location>
    <ligand>
        <name>ATP</name>
        <dbReference type="ChEBI" id="CHEBI:30616"/>
    </ligand>
</feature>
<protein>
    <submittedName>
        <fullName evidence="7">Nuclease-related domain-containing protein</fullName>
    </submittedName>
</protein>
<dbReference type="InterPro" id="IPR011528">
    <property type="entry name" value="NERD"/>
</dbReference>
<dbReference type="GO" id="GO:0005524">
    <property type="term" value="F:ATP binding"/>
    <property type="evidence" value="ECO:0007669"/>
    <property type="project" value="UniProtKB-UniRule"/>
</dbReference>
<dbReference type="InterPro" id="IPR014016">
    <property type="entry name" value="UvrD-like_ATP-bd"/>
</dbReference>
<name>A0A1M7YL88_9FIRM</name>
<dbReference type="Gene3D" id="3.40.50.300">
    <property type="entry name" value="P-loop containing nucleotide triphosphate hydrolases"/>
    <property type="match status" value="1"/>
</dbReference>
<keyword evidence="8" id="KW-1185">Reference proteome</keyword>
<dbReference type="AlphaFoldDB" id="A0A1M7YL88"/>
<dbReference type="GO" id="GO:0043138">
    <property type="term" value="F:3'-5' DNA helicase activity"/>
    <property type="evidence" value="ECO:0007669"/>
    <property type="project" value="TreeGrafter"/>
</dbReference>
<dbReference type="PANTHER" id="PTHR11070:SF2">
    <property type="entry name" value="ATP-DEPENDENT DNA HELICASE SRS2"/>
    <property type="match status" value="1"/>
</dbReference>
<keyword evidence="2 5" id="KW-0378">Hydrolase</keyword>
<keyword evidence="3 5" id="KW-0347">Helicase</keyword>
<evidence type="ECO:0000256" key="4">
    <source>
        <dbReference type="ARBA" id="ARBA00022840"/>
    </source>
</evidence>
<proteinExistence type="predicted"/>
<dbReference type="GO" id="GO:0005829">
    <property type="term" value="C:cytosol"/>
    <property type="evidence" value="ECO:0007669"/>
    <property type="project" value="TreeGrafter"/>
</dbReference>
<dbReference type="STRING" id="1121345.SAMN02745217_04087"/>
<evidence type="ECO:0000256" key="5">
    <source>
        <dbReference type="PROSITE-ProRule" id="PRU00560"/>
    </source>
</evidence>
<keyword evidence="4 5" id="KW-0067">ATP-binding</keyword>
<reference evidence="7 8" key="1">
    <citation type="submission" date="2016-12" db="EMBL/GenBank/DDBJ databases">
        <authorList>
            <person name="Song W.-J."/>
            <person name="Kurnit D.M."/>
        </authorList>
    </citation>
    <scope>NUCLEOTIDE SEQUENCE [LARGE SCALE GENOMIC DNA]</scope>
    <source>
        <strain evidence="7 8">DSM 12503</strain>
    </source>
</reference>
<dbReference type="Pfam" id="PF08378">
    <property type="entry name" value="NERD"/>
    <property type="match status" value="1"/>
</dbReference>
<evidence type="ECO:0000313" key="8">
    <source>
        <dbReference type="Proteomes" id="UP000184612"/>
    </source>
</evidence>
<dbReference type="RefSeq" id="WP_084558792.1">
    <property type="nucleotide sequence ID" value="NZ_FRFD01000013.1"/>
</dbReference>
<evidence type="ECO:0000259" key="6">
    <source>
        <dbReference type="PROSITE" id="PS51198"/>
    </source>
</evidence>
<dbReference type="OrthoDB" id="9810135at2"/>
<sequence length="459" mass="52732">MAKMIDQKPDDYKGEAKVWQSISDYLPSDVVAYHNREVNGREYDFCLLMENKGVLVIEVKGWMSSKVIVKGIDEIIVEGYDKPQRSPKKQARAYRFAILGKISQKYNVTPLVYDMVCYPFITEDEYHSIKLDVVSEPSLTIFKEDIESEQALRNKINQAYKVADIMPHADFSYDLMLKIRHDLEPNLIISKTEVKERPYSMLSIIPGSVDVSRRIAIVEAYFEGTKQILFLDDKNSYVQIVEQIDSELKKHNMDVKGNNLRVGYDKGVKKYCFDTSFRIFNFDMYLIHTLSKITSEDVYVVEGKVDAKSQAILNHISECCTFNIQQYGVEHATTEKNILVEAGAGTGKTYSMVSRVAYLCNKIDHSVASFADEIAMVTFTNEAAINMKKRLKQMFVNYFVLTGNERFLKFVEDVDRSNISTIHKFAIELLRKESLYTGLGTNFKISANEYDRGKNMMFT</sequence>
<gene>
    <name evidence="7" type="ORF">SAMN02745217_04087</name>
</gene>
<dbReference type="InterPro" id="IPR000212">
    <property type="entry name" value="DNA_helicase_UvrD/REP"/>
</dbReference>
<dbReference type="Proteomes" id="UP000184612">
    <property type="component" value="Unassembled WGS sequence"/>
</dbReference>
<dbReference type="GO" id="GO:0000725">
    <property type="term" value="P:recombinational repair"/>
    <property type="evidence" value="ECO:0007669"/>
    <property type="project" value="TreeGrafter"/>
</dbReference>
<evidence type="ECO:0000256" key="2">
    <source>
        <dbReference type="ARBA" id="ARBA00022801"/>
    </source>
</evidence>
<keyword evidence="1 5" id="KW-0547">Nucleotide-binding</keyword>
<dbReference type="PROSITE" id="PS51198">
    <property type="entry name" value="UVRD_HELICASE_ATP_BIND"/>
    <property type="match status" value="1"/>
</dbReference>
<dbReference type="PANTHER" id="PTHR11070">
    <property type="entry name" value="UVRD / RECB / PCRA DNA HELICASE FAMILY MEMBER"/>
    <property type="match status" value="1"/>
</dbReference>
<dbReference type="InterPro" id="IPR027417">
    <property type="entry name" value="P-loop_NTPase"/>
</dbReference>
<accession>A0A1M7YL88</accession>